<organism evidence="1 2">
    <name type="scientific">Caenorhabditis briggsae</name>
    <dbReference type="NCBI Taxonomy" id="6238"/>
    <lineage>
        <taxon>Eukaryota</taxon>
        <taxon>Metazoa</taxon>
        <taxon>Ecdysozoa</taxon>
        <taxon>Nematoda</taxon>
        <taxon>Chromadorea</taxon>
        <taxon>Rhabditida</taxon>
        <taxon>Rhabditina</taxon>
        <taxon>Rhabditomorpha</taxon>
        <taxon>Rhabditoidea</taxon>
        <taxon>Rhabditidae</taxon>
        <taxon>Peloderinae</taxon>
        <taxon>Caenorhabditis</taxon>
    </lineage>
</organism>
<dbReference type="RefSeq" id="XP_045097867.1">
    <property type="nucleotide sequence ID" value="XM_045240094.1"/>
</dbReference>
<keyword evidence="2" id="KW-1185">Reference proteome</keyword>
<accession>B6IEG4</accession>
<evidence type="ECO:0000313" key="2">
    <source>
        <dbReference type="Proteomes" id="UP000008549"/>
    </source>
</evidence>
<dbReference type="Proteomes" id="UP000008549">
    <property type="component" value="Unassembled WGS sequence"/>
</dbReference>
<sequence>MNEEWKEEDKK</sequence>
<name>B6IEG4_CAEBR</name>
<gene>
    <name evidence="1" type="ORF">CBG27869</name>
    <name evidence="1" type="ORF">CBG_27869</name>
</gene>
<dbReference type="KEGG" id="cbr:CBG_27869"/>
<proteinExistence type="predicted"/>
<evidence type="ECO:0000313" key="1">
    <source>
        <dbReference type="EMBL" id="CAR98294.1"/>
    </source>
</evidence>
<reference evidence="1 2" key="1">
    <citation type="journal article" date="2003" name="PLoS Biol.">
        <title>The genome sequence of Caenorhabditis briggsae: a platform for comparative genomics.</title>
        <authorList>
            <person name="Stein L.D."/>
            <person name="Bao Z."/>
            <person name="Blasiar D."/>
            <person name="Blumenthal T."/>
            <person name="Brent M.R."/>
            <person name="Chen N."/>
            <person name="Chinwalla A."/>
            <person name="Clarke L."/>
            <person name="Clee C."/>
            <person name="Coghlan A."/>
            <person name="Coulson A."/>
            <person name="D'Eustachio P."/>
            <person name="Fitch D.H."/>
            <person name="Fulton L.A."/>
            <person name="Fulton R.E."/>
            <person name="Griffiths-Jones S."/>
            <person name="Harris T.W."/>
            <person name="Hillier L.W."/>
            <person name="Kamath R."/>
            <person name="Kuwabara P.E."/>
            <person name="Mardis E.R."/>
            <person name="Marra M.A."/>
            <person name="Miner T.L."/>
            <person name="Minx P."/>
            <person name="Mullikin J.C."/>
            <person name="Plumb R.W."/>
            <person name="Rogers J."/>
            <person name="Schein J.E."/>
            <person name="Sohrmann M."/>
            <person name="Spieth J."/>
            <person name="Stajich J.E."/>
            <person name="Wei C."/>
            <person name="Willey D."/>
            <person name="Wilson R.K."/>
            <person name="Durbin R."/>
            <person name="Waterston R.H."/>
        </authorList>
    </citation>
    <scope>NUCLEOTIDE SEQUENCE [LARGE SCALE GENOMIC DNA]</scope>
    <source>
        <strain evidence="1 2">AF16</strain>
    </source>
</reference>
<protein>
    <submittedName>
        <fullName evidence="1">Protein CBG27869</fullName>
    </submittedName>
</protein>
<dbReference type="GeneID" id="68919318"/>
<dbReference type="EMBL" id="HE601409">
    <property type="protein sequence ID" value="CAR98294.1"/>
    <property type="molecule type" value="Genomic_DNA"/>
</dbReference>
<dbReference type="CTD" id="68919318"/>
<reference evidence="1 2" key="2">
    <citation type="journal article" date="2011" name="PLoS Genet.">
        <title>Caenorhabditis briggsae recombinant inbred line genotypes reveal inter-strain incompatibility and the evolution of recombination.</title>
        <authorList>
            <person name="Ross J.A."/>
            <person name="Koboldt D.C."/>
            <person name="Staisch J.E."/>
            <person name="Chamberlin H.M."/>
            <person name="Gupta B.P."/>
            <person name="Miller R.D."/>
            <person name="Baird S.E."/>
            <person name="Haag E.S."/>
        </authorList>
    </citation>
    <scope>NUCLEOTIDE SEQUENCE [LARGE SCALE GENOMIC DNA]</scope>
    <source>
        <strain evidence="1 2">AF16</strain>
    </source>
</reference>
<dbReference type="InParanoid" id="B6IEG4"/>